<dbReference type="RefSeq" id="WP_145246914.1">
    <property type="nucleotide sequence ID" value="NZ_CP036278.1"/>
</dbReference>
<name>A0A518AN53_9BACT</name>
<dbReference type="PANTHER" id="PTHR30349:SF64">
    <property type="entry name" value="PROPHAGE INTEGRASE INTD-RELATED"/>
    <property type="match status" value="1"/>
</dbReference>
<dbReference type="PANTHER" id="PTHR30349">
    <property type="entry name" value="PHAGE INTEGRASE-RELATED"/>
    <property type="match status" value="1"/>
</dbReference>
<reference evidence="4 5" key="1">
    <citation type="submission" date="2019-02" db="EMBL/GenBank/DDBJ databases">
        <title>Deep-cultivation of Planctomycetes and their phenomic and genomic characterization uncovers novel biology.</title>
        <authorList>
            <person name="Wiegand S."/>
            <person name="Jogler M."/>
            <person name="Boedeker C."/>
            <person name="Pinto D."/>
            <person name="Vollmers J."/>
            <person name="Rivas-Marin E."/>
            <person name="Kohn T."/>
            <person name="Peeters S.H."/>
            <person name="Heuer A."/>
            <person name="Rast P."/>
            <person name="Oberbeckmann S."/>
            <person name="Bunk B."/>
            <person name="Jeske O."/>
            <person name="Meyerdierks A."/>
            <person name="Storesund J.E."/>
            <person name="Kallscheuer N."/>
            <person name="Luecker S."/>
            <person name="Lage O.M."/>
            <person name="Pohl T."/>
            <person name="Merkel B.J."/>
            <person name="Hornburger P."/>
            <person name="Mueller R.-W."/>
            <person name="Bruemmer F."/>
            <person name="Labrenz M."/>
            <person name="Spormann A.M."/>
            <person name="Op den Camp H."/>
            <person name="Overmann J."/>
            <person name="Amann R."/>
            <person name="Jetten M.S.M."/>
            <person name="Mascher T."/>
            <person name="Medema M.H."/>
            <person name="Devos D.P."/>
            <person name="Kaster A.-K."/>
            <person name="Ovreas L."/>
            <person name="Rohde M."/>
            <person name="Galperin M.Y."/>
            <person name="Jogler C."/>
        </authorList>
    </citation>
    <scope>NUCLEOTIDE SEQUENCE [LARGE SCALE GENOMIC DNA]</scope>
    <source>
        <strain evidence="4 5">Pan181</strain>
    </source>
</reference>
<dbReference type="AlphaFoldDB" id="A0A518AN53"/>
<dbReference type="Pfam" id="PF00589">
    <property type="entry name" value="Phage_integrase"/>
    <property type="match status" value="1"/>
</dbReference>
<feature type="domain" description="Tyr recombinase" evidence="3">
    <location>
        <begin position="178"/>
        <end position="386"/>
    </location>
</feature>
<dbReference type="InterPro" id="IPR002104">
    <property type="entry name" value="Integrase_catalytic"/>
</dbReference>
<dbReference type="Proteomes" id="UP000315750">
    <property type="component" value="Chromosome"/>
</dbReference>
<evidence type="ECO:0000256" key="2">
    <source>
        <dbReference type="SAM" id="MobiDB-lite"/>
    </source>
</evidence>
<protein>
    <submittedName>
        <fullName evidence="4">Site-specific tyrosine recombinase XerD</fullName>
    </submittedName>
</protein>
<evidence type="ECO:0000259" key="3">
    <source>
        <dbReference type="PROSITE" id="PS51898"/>
    </source>
</evidence>
<dbReference type="EMBL" id="CP036278">
    <property type="protein sequence ID" value="QDU56165.1"/>
    <property type="molecule type" value="Genomic_DNA"/>
</dbReference>
<dbReference type="InterPro" id="IPR050090">
    <property type="entry name" value="Tyrosine_recombinase_XerCD"/>
</dbReference>
<evidence type="ECO:0000313" key="4">
    <source>
        <dbReference type="EMBL" id="QDU56165.1"/>
    </source>
</evidence>
<proteinExistence type="predicted"/>
<evidence type="ECO:0000313" key="5">
    <source>
        <dbReference type="Proteomes" id="UP000315750"/>
    </source>
</evidence>
<dbReference type="PROSITE" id="PS51898">
    <property type="entry name" value="TYR_RECOMBINASE"/>
    <property type="match status" value="1"/>
</dbReference>
<sequence length="389" mass="43677">MPKLVQSVPKYRKHRASGQAVVTLCGVDHYLGPHGTKVSKTEYDRLVAEWLANGRAIEVAVEEITVLELVVAFLKYAKRYYGGGTRGSYANLKRGMEPLKRLYSRTNAAEFGPREFKAVRQTLIDEDLSRKYINEKMRQIIQAFTWAAGEAMIPPTVPQSLKMVTPLRLGRSSVRETEAIKPVAKPLVDATLKHLSPTVSAMVQLQMLTGARPGEICVLRPCDVDRSRDIWVAKLPKHKTAHHGRERVLLIGPKGQEVLRPYLLRPAEDYCFSPAEAMKHRHDVAHANRTTPMSCGNSPGTNRKRKPARKPGRRYITQSYARAIQRACEDNGLEHWSPNQLRHLTATEVRREFGLEAAQIILGHSQANVTQVYAERDIAKGIEVAKQIG</sequence>
<keyword evidence="1" id="KW-0233">DNA recombination</keyword>
<feature type="region of interest" description="Disordered" evidence="2">
    <location>
        <begin position="288"/>
        <end position="312"/>
    </location>
</feature>
<dbReference type="GO" id="GO:0015074">
    <property type="term" value="P:DNA integration"/>
    <property type="evidence" value="ECO:0007669"/>
    <property type="project" value="InterPro"/>
</dbReference>
<dbReference type="InterPro" id="IPR013762">
    <property type="entry name" value="Integrase-like_cat_sf"/>
</dbReference>
<gene>
    <name evidence="4" type="ORF">Pan181_23690</name>
</gene>
<dbReference type="SUPFAM" id="SSF56349">
    <property type="entry name" value="DNA breaking-rejoining enzymes"/>
    <property type="match status" value="1"/>
</dbReference>
<dbReference type="GO" id="GO:0006310">
    <property type="term" value="P:DNA recombination"/>
    <property type="evidence" value="ECO:0007669"/>
    <property type="project" value="UniProtKB-KW"/>
</dbReference>
<dbReference type="CDD" id="cd00397">
    <property type="entry name" value="DNA_BRE_C"/>
    <property type="match status" value="1"/>
</dbReference>
<dbReference type="InterPro" id="IPR011010">
    <property type="entry name" value="DNA_brk_join_enz"/>
</dbReference>
<feature type="compositionally biased region" description="Polar residues" evidence="2">
    <location>
        <begin position="288"/>
        <end position="301"/>
    </location>
</feature>
<evidence type="ECO:0000256" key="1">
    <source>
        <dbReference type="ARBA" id="ARBA00023172"/>
    </source>
</evidence>
<keyword evidence="5" id="KW-1185">Reference proteome</keyword>
<dbReference type="KEGG" id="amuc:Pan181_23690"/>
<accession>A0A518AN53</accession>
<organism evidence="4 5">
    <name type="scientific">Aeoliella mucimassa</name>
    <dbReference type="NCBI Taxonomy" id="2527972"/>
    <lineage>
        <taxon>Bacteria</taxon>
        <taxon>Pseudomonadati</taxon>
        <taxon>Planctomycetota</taxon>
        <taxon>Planctomycetia</taxon>
        <taxon>Pirellulales</taxon>
        <taxon>Lacipirellulaceae</taxon>
        <taxon>Aeoliella</taxon>
    </lineage>
</organism>
<feature type="compositionally biased region" description="Basic residues" evidence="2">
    <location>
        <begin position="302"/>
        <end position="312"/>
    </location>
</feature>
<dbReference type="GO" id="GO:0003677">
    <property type="term" value="F:DNA binding"/>
    <property type="evidence" value="ECO:0007669"/>
    <property type="project" value="InterPro"/>
</dbReference>
<dbReference type="Gene3D" id="1.10.443.10">
    <property type="entry name" value="Intergrase catalytic core"/>
    <property type="match status" value="1"/>
</dbReference>
<dbReference type="OrthoDB" id="254233at2"/>